<keyword evidence="2" id="KW-0677">Repeat</keyword>
<dbReference type="EMBL" id="JALJOR010000002">
    <property type="protein sequence ID" value="KAK9823203.1"/>
    <property type="molecule type" value="Genomic_DNA"/>
</dbReference>
<keyword evidence="5 6" id="KW-0694">RNA-binding</keyword>
<dbReference type="PROSITE" id="PS01358">
    <property type="entry name" value="ZF_RANBP2_1"/>
    <property type="match status" value="1"/>
</dbReference>
<name>A0AAW1QNZ7_9CHLO</name>
<dbReference type="PROSITE" id="PS50102">
    <property type="entry name" value="RRM"/>
    <property type="match status" value="2"/>
</dbReference>
<evidence type="ECO:0000256" key="5">
    <source>
        <dbReference type="ARBA" id="ARBA00022884"/>
    </source>
</evidence>
<evidence type="ECO:0000256" key="4">
    <source>
        <dbReference type="ARBA" id="ARBA00022833"/>
    </source>
</evidence>
<dbReference type="InterPro" id="IPR012677">
    <property type="entry name" value="Nucleotide-bd_a/b_plait_sf"/>
</dbReference>
<protein>
    <submittedName>
        <fullName evidence="10">Uncharacterized protein</fullName>
    </submittedName>
</protein>
<dbReference type="Pfam" id="PF00076">
    <property type="entry name" value="RRM_1"/>
    <property type="match status" value="2"/>
</dbReference>
<feature type="domain" description="RanBP2-type" evidence="9">
    <location>
        <begin position="239"/>
        <end position="268"/>
    </location>
</feature>
<accession>A0AAW1QNZ7</accession>
<feature type="domain" description="RRM" evidence="8">
    <location>
        <begin position="134"/>
        <end position="208"/>
    </location>
</feature>
<dbReference type="SMART" id="SM00547">
    <property type="entry name" value="ZnF_RBZ"/>
    <property type="match status" value="1"/>
</dbReference>
<dbReference type="SMART" id="SM00360">
    <property type="entry name" value="RRM"/>
    <property type="match status" value="2"/>
</dbReference>
<dbReference type="Proteomes" id="UP001489004">
    <property type="component" value="Unassembled WGS sequence"/>
</dbReference>
<evidence type="ECO:0000259" key="9">
    <source>
        <dbReference type="PROSITE" id="PS50199"/>
    </source>
</evidence>
<dbReference type="PANTHER" id="PTHR48032:SF6">
    <property type="entry name" value="RNA-BINDING (RRM_RBD_RNP MOTIFS) FAMILY PROTEIN"/>
    <property type="match status" value="1"/>
</dbReference>
<evidence type="ECO:0000256" key="6">
    <source>
        <dbReference type="PROSITE-ProRule" id="PRU00176"/>
    </source>
</evidence>
<dbReference type="PANTHER" id="PTHR48032">
    <property type="entry name" value="RNA-BINDING PROTEIN MUSASHI HOMOLOG RBP6"/>
    <property type="match status" value="1"/>
</dbReference>
<dbReference type="AlphaFoldDB" id="A0AAW1QNZ7"/>
<dbReference type="Gene3D" id="3.30.70.330">
    <property type="match status" value="2"/>
</dbReference>
<evidence type="ECO:0000256" key="7">
    <source>
        <dbReference type="PROSITE-ProRule" id="PRU00322"/>
    </source>
</evidence>
<keyword evidence="11" id="KW-1185">Reference proteome</keyword>
<comment type="caution">
    <text evidence="10">The sequence shown here is derived from an EMBL/GenBank/DDBJ whole genome shotgun (WGS) entry which is preliminary data.</text>
</comment>
<proteinExistence type="predicted"/>
<dbReference type="InterPro" id="IPR000504">
    <property type="entry name" value="RRM_dom"/>
</dbReference>
<dbReference type="PROSITE" id="PS50199">
    <property type="entry name" value="ZF_RANBP2_2"/>
    <property type="match status" value="1"/>
</dbReference>
<organism evidence="10 11">
    <name type="scientific">[Myrmecia] bisecta</name>
    <dbReference type="NCBI Taxonomy" id="41462"/>
    <lineage>
        <taxon>Eukaryota</taxon>
        <taxon>Viridiplantae</taxon>
        <taxon>Chlorophyta</taxon>
        <taxon>core chlorophytes</taxon>
        <taxon>Trebouxiophyceae</taxon>
        <taxon>Trebouxiales</taxon>
        <taxon>Trebouxiaceae</taxon>
        <taxon>Myrmecia</taxon>
    </lineage>
</organism>
<dbReference type="GO" id="GO:0003729">
    <property type="term" value="F:mRNA binding"/>
    <property type="evidence" value="ECO:0007669"/>
    <property type="project" value="TreeGrafter"/>
</dbReference>
<evidence type="ECO:0000256" key="3">
    <source>
        <dbReference type="ARBA" id="ARBA00022771"/>
    </source>
</evidence>
<evidence type="ECO:0000256" key="1">
    <source>
        <dbReference type="ARBA" id="ARBA00022723"/>
    </source>
</evidence>
<sequence>MNYYGAGGNGMMQQQGRGAGGMVPRPQGGFGGQPRPAGFVPQAGGSVPTEGKLFLGGLDVNQTTKESLLEYCSQWGEVADYVLMEGRGFGFVTFKDPASAQTFLEQRDHYIDGKKVEAKAAIPKNSGSAGTLTKKMFVGGTGEVSDEEFRAHFEAFGEIEDCVILRKPDGGSRGFGFVTFKDEMSVEKCLVVSHTLAGKRVELKRAVRKEEMAAGGDGGYGMDGGYGGGGAGGPMRTQKQPDWICPDCKNKNFGWREQCNRCSIPRPASLRGAGMGMGTRAGAGYGGRMGGYDASMGGMGPMGSMGMGSMGMGGMGNMAAMGMGGYGMGAMGGMGGYGMGGMGMGGMAGGMAAGAGMYGNQAGAAAYGGQRAGQIPPLLGAIHVCSMHLRRVLEQ</sequence>
<dbReference type="GO" id="GO:0008270">
    <property type="term" value="F:zinc ion binding"/>
    <property type="evidence" value="ECO:0007669"/>
    <property type="project" value="UniProtKB-KW"/>
</dbReference>
<gene>
    <name evidence="10" type="ORF">WJX72_001083</name>
</gene>
<keyword evidence="1" id="KW-0479">Metal-binding</keyword>
<feature type="domain" description="RRM" evidence="8">
    <location>
        <begin position="51"/>
        <end position="123"/>
    </location>
</feature>
<dbReference type="SUPFAM" id="SSF90209">
    <property type="entry name" value="Ran binding protein zinc finger-like"/>
    <property type="match status" value="1"/>
</dbReference>
<dbReference type="GO" id="GO:0006417">
    <property type="term" value="P:regulation of translation"/>
    <property type="evidence" value="ECO:0007669"/>
    <property type="project" value="TreeGrafter"/>
</dbReference>
<keyword evidence="4" id="KW-0862">Zinc</keyword>
<dbReference type="Gene3D" id="4.10.1060.10">
    <property type="entry name" value="Zinc finger, RanBP2-type"/>
    <property type="match status" value="1"/>
</dbReference>
<dbReference type="InterPro" id="IPR001876">
    <property type="entry name" value="Znf_RanBP2"/>
</dbReference>
<dbReference type="InterPro" id="IPR035979">
    <property type="entry name" value="RBD_domain_sf"/>
</dbReference>
<dbReference type="SUPFAM" id="SSF54928">
    <property type="entry name" value="RNA-binding domain, RBD"/>
    <property type="match status" value="2"/>
</dbReference>
<keyword evidence="3 7" id="KW-0863">Zinc-finger</keyword>
<evidence type="ECO:0000259" key="8">
    <source>
        <dbReference type="PROSITE" id="PS50102"/>
    </source>
</evidence>
<evidence type="ECO:0000313" key="10">
    <source>
        <dbReference type="EMBL" id="KAK9823203.1"/>
    </source>
</evidence>
<dbReference type="InterPro" id="IPR036443">
    <property type="entry name" value="Znf_RanBP2_sf"/>
</dbReference>
<evidence type="ECO:0000256" key="2">
    <source>
        <dbReference type="ARBA" id="ARBA00022737"/>
    </source>
</evidence>
<reference evidence="10 11" key="1">
    <citation type="journal article" date="2024" name="Nat. Commun.">
        <title>Phylogenomics reveals the evolutionary origins of lichenization in chlorophyte algae.</title>
        <authorList>
            <person name="Puginier C."/>
            <person name="Libourel C."/>
            <person name="Otte J."/>
            <person name="Skaloud P."/>
            <person name="Haon M."/>
            <person name="Grisel S."/>
            <person name="Petersen M."/>
            <person name="Berrin J.G."/>
            <person name="Delaux P.M."/>
            <person name="Dal Grande F."/>
            <person name="Keller J."/>
        </authorList>
    </citation>
    <scope>NUCLEOTIDE SEQUENCE [LARGE SCALE GENOMIC DNA]</scope>
    <source>
        <strain evidence="10 11">SAG 2043</strain>
    </source>
</reference>
<evidence type="ECO:0000313" key="11">
    <source>
        <dbReference type="Proteomes" id="UP001489004"/>
    </source>
</evidence>